<dbReference type="Gene3D" id="1.10.4080.10">
    <property type="entry name" value="ADP-ribosylation/Crystallin J1"/>
    <property type="match status" value="1"/>
</dbReference>
<keyword evidence="1" id="KW-0479">Metal-binding</keyword>
<dbReference type="InterPro" id="IPR005502">
    <property type="entry name" value="Ribosyl_crysJ1"/>
</dbReference>
<feature type="region of interest" description="Disordered" evidence="2">
    <location>
        <begin position="465"/>
        <end position="487"/>
    </location>
</feature>
<evidence type="ECO:0000256" key="1">
    <source>
        <dbReference type="PIRSR" id="PIRSR605502-1"/>
    </source>
</evidence>
<dbReference type="Pfam" id="PF03747">
    <property type="entry name" value="ADP_ribosyl_GH"/>
    <property type="match status" value="1"/>
</dbReference>
<sequence length="487" mass="53479">MTLQVSTKKNSSEPEPKLARLDTLLYSTATNHLLREILCDRVIGCMIGSALGDTIGLYTEFLSGQKALETYPSGKFTLTGGPNGDGPTPFLLDLHRASKQEGHWTDDTDHALLLVLGWLNQHGAGDGDLPFPTQQDLANRLRVWVQQGLKPLDTMPMGLGRLVGSVVASKGFLEDPEQVAREYWVKTGKKIAPNGSLMRTHPLGVMGLWEDEEVVFCKAAELSRVTHVDLRCVLGCVLGTGLVRGLLRGEVRSERDLDAILGRGVKWVKRECLKGDVEDDIDGEFDWEELNRYIYFGGDDGVADLLGGLQLDEPTSIGYVYKTLGSGVMLLRMAMRKLAGKKGSLARSNLFEELITDLIMRGGDADTNACFAGALLGAYLGYQALPDHWKHGLVHGEWLTGKAEAMCQVLGLKEGDYVGKEDKDTWPDAGKEMISQQEMEVKWMLLQQKTGKRMGIAISKAEAAAKTRSKSGWTSRLPWQAKDTAKS</sequence>
<feature type="binding site" evidence="1">
    <location>
        <position position="107"/>
    </location>
    <ligand>
        <name>Mg(2+)</name>
        <dbReference type="ChEBI" id="CHEBI:18420"/>
        <label>1</label>
    </ligand>
</feature>
<evidence type="ECO:0000313" key="3">
    <source>
        <dbReference type="EMBL" id="KAK4206956.1"/>
    </source>
</evidence>
<protein>
    <submittedName>
        <fullName evidence="3">ADP-ribosylglycohydrolase</fullName>
    </submittedName>
</protein>
<comment type="caution">
    <text evidence="3">The sequence shown here is derived from an EMBL/GenBank/DDBJ whole genome shotgun (WGS) entry which is preliminary data.</text>
</comment>
<dbReference type="PANTHER" id="PTHR16222">
    <property type="entry name" value="ADP-RIBOSYLGLYCOHYDROLASE"/>
    <property type="match status" value="1"/>
</dbReference>
<organism evidence="3 4">
    <name type="scientific">Rhypophila decipiens</name>
    <dbReference type="NCBI Taxonomy" id="261697"/>
    <lineage>
        <taxon>Eukaryota</taxon>
        <taxon>Fungi</taxon>
        <taxon>Dikarya</taxon>
        <taxon>Ascomycota</taxon>
        <taxon>Pezizomycotina</taxon>
        <taxon>Sordariomycetes</taxon>
        <taxon>Sordariomycetidae</taxon>
        <taxon>Sordariales</taxon>
        <taxon>Naviculisporaceae</taxon>
        <taxon>Rhypophila</taxon>
    </lineage>
</organism>
<comment type="cofactor">
    <cofactor evidence="1">
        <name>Mg(2+)</name>
        <dbReference type="ChEBI" id="CHEBI:18420"/>
    </cofactor>
    <text evidence="1">Binds 2 magnesium ions per subunit.</text>
</comment>
<feature type="binding site" evidence="1">
    <location>
        <position position="364"/>
    </location>
    <ligand>
        <name>Mg(2+)</name>
        <dbReference type="ChEBI" id="CHEBI:18420"/>
        <label>1</label>
    </ligand>
</feature>
<reference evidence="3" key="1">
    <citation type="journal article" date="2023" name="Mol. Phylogenet. Evol.">
        <title>Genome-scale phylogeny and comparative genomics of the fungal order Sordariales.</title>
        <authorList>
            <person name="Hensen N."/>
            <person name="Bonometti L."/>
            <person name="Westerberg I."/>
            <person name="Brannstrom I.O."/>
            <person name="Guillou S."/>
            <person name="Cros-Aarteil S."/>
            <person name="Calhoun S."/>
            <person name="Haridas S."/>
            <person name="Kuo A."/>
            <person name="Mondo S."/>
            <person name="Pangilinan J."/>
            <person name="Riley R."/>
            <person name="LaButti K."/>
            <person name="Andreopoulos B."/>
            <person name="Lipzen A."/>
            <person name="Chen C."/>
            <person name="Yan M."/>
            <person name="Daum C."/>
            <person name="Ng V."/>
            <person name="Clum A."/>
            <person name="Steindorff A."/>
            <person name="Ohm R.A."/>
            <person name="Martin F."/>
            <person name="Silar P."/>
            <person name="Natvig D.O."/>
            <person name="Lalanne C."/>
            <person name="Gautier V."/>
            <person name="Ament-Velasquez S.L."/>
            <person name="Kruys A."/>
            <person name="Hutchinson M.I."/>
            <person name="Powell A.J."/>
            <person name="Barry K."/>
            <person name="Miller A.N."/>
            <person name="Grigoriev I.V."/>
            <person name="Debuchy R."/>
            <person name="Gladieux P."/>
            <person name="Hiltunen Thoren M."/>
            <person name="Johannesson H."/>
        </authorList>
    </citation>
    <scope>NUCLEOTIDE SEQUENCE</scope>
    <source>
        <strain evidence="3">PSN293</strain>
    </source>
</reference>
<proteinExistence type="predicted"/>
<dbReference type="Proteomes" id="UP001301769">
    <property type="component" value="Unassembled WGS sequence"/>
</dbReference>
<feature type="binding site" evidence="1">
    <location>
        <position position="367"/>
    </location>
    <ligand>
        <name>Mg(2+)</name>
        <dbReference type="ChEBI" id="CHEBI:18420"/>
        <label>1</label>
    </ligand>
</feature>
<reference evidence="3" key="2">
    <citation type="submission" date="2023-05" db="EMBL/GenBank/DDBJ databases">
        <authorList>
            <consortium name="Lawrence Berkeley National Laboratory"/>
            <person name="Steindorff A."/>
            <person name="Hensen N."/>
            <person name="Bonometti L."/>
            <person name="Westerberg I."/>
            <person name="Brannstrom I.O."/>
            <person name="Guillou S."/>
            <person name="Cros-Aarteil S."/>
            <person name="Calhoun S."/>
            <person name="Haridas S."/>
            <person name="Kuo A."/>
            <person name="Mondo S."/>
            <person name="Pangilinan J."/>
            <person name="Riley R."/>
            <person name="Labutti K."/>
            <person name="Andreopoulos B."/>
            <person name="Lipzen A."/>
            <person name="Chen C."/>
            <person name="Yanf M."/>
            <person name="Daum C."/>
            <person name="Ng V."/>
            <person name="Clum A."/>
            <person name="Ohm R."/>
            <person name="Martin F."/>
            <person name="Silar P."/>
            <person name="Natvig D."/>
            <person name="Lalanne C."/>
            <person name="Gautier V."/>
            <person name="Ament-Velasquez S.L."/>
            <person name="Kruys A."/>
            <person name="Hutchinson M.I."/>
            <person name="Powell A.J."/>
            <person name="Barry K."/>
            <person name="Miller A.N."/>
            <person name="Grigoriev I.V."/>
            <person name="Debuchy R."/>
            <person name="Gladieux P."/>
            <person name="Thoren M.H."/>
            <person name="Johannesson H."/>
        </authorList>
    </citation>
    <scope>NUCLEOTIDE SEQUENCE</scope>
    <source>
        <strain evidence="3">PSN293</strain>
    </source>
</reference>
<dbReference type="PANTHER" id="PTHR16222:SF28">
    <property type="entry name" value="ADP-RIBOSYLGLYCOHYDROLASE"/>
    <property type="match status" value="1"/>
</dbReference>
<dbReference type="AlphaFoldDB" id="A0AAN6XWG4"/>
<feature type="binding site" evidence="1">
    <location>
        <position position="105"/>
    </location>
    <ligand>
        <name>Mg(2+)</name>
        <dbReference type="ChEBI" id="CHEBI:18420"/>
        <label>1</label>
    </ligand>
</feature>
<dbReference type="EMBL" id="MU858333">
    <property type="protein sequence ID" value="KAK4206956.1"/>
    <property type="molecule type" value="Genomic_DNA"/>
</dbReference>
<dbReference type="SUPFAM" id="SSF101478">
    <property type="entry name" value="ADP-ribosylglycohydrolase"/>
    <property type="match status" value="1"/>
</dbReference>
<feature type="binding site" evidence="1">
    <location>
        <position position="366"/>
    </location>
    <ligand>
        <name>Mg(2+)</name>
        <dbReference type="ChEBI" id="CHEBI:18420"/>
        <label>1</label>
    </ligand>
</feature>
<dbReference type="GO" id="GO:0046872">
    <property type="term" value="F:metal ion binding"/>
    <property type="evidence" value="ECO:0007669"/>
    <property type="project" value="UniProtKB-KW"/>
</dbReference>
<keyword evidence="1" id="KW-0460">Magnesium</keyword>
<feature type="binding site" evidence="1">
    <location>
        <position position="106"/>
    </location>
    <ligand>
        <name>Mg(2+)</name>
        <dbReference type="ChEBI" id="CHEBI:18420"/>
        <label>1</label>
    </ligand>
</feature>
<name>A0AAN6XWG4_9PEZI</name>
<evidence type="ECO:0000313" key="4">
    <source>
        <dbReference type="Proteomes" id="UP001301769"/>
    </source>
</evidence>
<dbReference type="InterPro" id="IPR050792">
    <property type="entry name" value="ADP-ribosylglycohydrolase"/>
</dbReference>
<accession>A0AAN6XWG4</accession>
<evidence type="ECO:0000256" key="2">
    <source>
        <dbReference type="SAM" id="MobiDB-lite"/>
    </source>
</evidence>
<keyword evidence="4" id="KW-1185">Reference proteome</keyword>
<gene>
    <name evidence="3" type="ORF">QBC37DRAFT_299744</name>
</gene>
<dbReference type="InterPro" id="IPR036705">
    <property type="entry name" value="Ribosyl_crysJ1_sf"/>
</dbReference>